<dbReference type="AlphaFoldDB" id="A0A9N7UIL1"/>
<evidence type="ECO:0000313" key="3">
    <source>
        <dbReference type="Proteomes" id="UP001153269"/>
    </source>
</evidence>
<evidence type="ECO:0000313" key="2">
    <source>
        <dbReference type="EMBL" id="CAB1431541.1"/>
    </source>
</evidence>
<feature type="region of interest" description="Disordered" evidence="1">
    <location>
        <begin position="135"/>
        <end position="161"/>
    </location>
</feature>
<reference evidence="2" key="1">
    <citation type="submission" date="2020-03" db="EMBL/GenBank/DDBJ databases">
        <authorList>
            <person name="Weist P."/>
        </authorList>
    </citation>
    <scope>NUCLEOTIDE SEQUENCE</scope>
</reference>
<keyword evidence="3" id="KW-1185">Reference proteome</keyword>
<gene>
    <name evidence="2" type="ORF">PLEPLA_LOCUS19598</name>
</gene>
<comment type="caution">
    <text evidence="2">The sequence shown here is derived from an EMBL/GenBank/DDBJ whole genome shotgun (WGS) entry which is preliminary data.</text>
</comment>
<name>A0A9N7UIL1_PLEPL</name>
<feature type="compositionally biased region" description="Basic and acidic residues" evidence="1">
    <location>
        <begin position="8"/>
        <end position="18"/>
    </location>
</feature>
<sequence length="182" mass="19500">MRAGKANWHGDRARRDVKSPASFRNLAPSPSLHQSAAAAASSRLYACATGPAGGGGWMDQQCLDCYLTSSMLMDGTWTKLKSQKVGWRLPSHVKQQHCGLISGLPVRPPAEAAGVSVRVRCKHPLKESLRVAVAPADRSPMGSPKHPASEPRSNMTAARGHQDDAFKTVTLIFFDGKGCRAV</sequence>
<protein>
    <submittedName>
        <fullName evidence="2">Uncharacterized protein</fullName>
    </submittedName>
</protein>
<dbReference type="Proteomes" id="UP001153269">
    <property type="component" value="Unassembled WGS sequence"/>
</dbReference>
<proteinExistence type="predicted"/>
<dbReference type="EMBL" id="CADEAL010001347">
    <property type="protein sequence ID" value="CAB1431541.1"/>
    <property type="molecule type" value="Genomic_DNA"/>
</dbReference>
<evidence type="ECO:0000256" key="1">
    <source>
        <dbReference type="SAM" id="MobiDB-lite"/>
    </source>
</evidence>
<accession>A0A9N7UIL1</accession>
<feature type="region of interest" description="Disordered" evidence="1">
    <location>
        <begin position="1"/>
        <end position="29"/>
    </location>
</feature>
<organism evidence="2 3">
    <name type="scientific">Pleuronectes platessa</name>
    <name type="common">European plaice</name>
    <dbReference type="NCBI Taxonomy" id="8262"/>
    <lineage>
        <taxon>Eukaryota</taxon>
        <taxon>Metazoa</taxon>
        <taxon>Chordata</taxon>
        <taxon>Craniata</taxon>
        <taxon>Vertebrata</taxon>
        <taxon>Euteleostomi</taxon>
        <taxon>Actinopterygii</taxon>
        <taxon>Neopterygii</taxon>
        <taxon>Teleostei</taxon>
        <taxon>Neoteleostei</taxon>
        <taxon>Acanthomorphata</taxon>
        <taxon>Carangaria</taxon>
        <taxon>Pleuronectiformes</taxon>
        <taxon>Pleuronectoidei</taxon>
        <taxon>Pleuronectidae</taxon>
        <taxon>Pleuronectes</taxon>
    </lineage>
</organism>